<reference evidence="2 3" key="1">
    <citation type="journal article" date="2016" name="Mol. Biol. Evol.">
        <title>Comparative Genomics of Early-Diverging Mushroom-Forming Fungi Provides Insights into the Origins of Lignocellulose Decay Capabilities.</title>
        <authorList>
            <person name="Nagy L.G."/>
            <person name="Riley R."/>
            <person name="Tritt A."/>
            <person name="Adam C."/>
            <person name="Daum C."/>
            <person name="Floudas D."/>
            <person name="Sun H."/>
            <person name="Yadav J.S."/>
            <person name="Pangilinan J."/>
            <person name="Larsson K.H."/>
            <person name="Matsuura K."/>
            <person name="Barry K."/>
            <person name="Labutti K."/>
            <person name="Kuo R."/>
            <person name="Ohm R.A."/>
            <person name="Bhattacharya S.S."/>
            <person name="Shirouzu T."/>
            <person name="Yoshinaga Y."/>
            <person name="Martin F.M."/>
            <person name="Grigoriev I.V."/>
            <person name="Hibbett D.S."/>
        </authorList>
    </citation>
    <scope>NUCLEOTIDE SEQUENCE [LARGE SCALE GENOMIC DNA]</scope>
    <source>
        <strain evidence="2 3">CBS 109695</strain>
    </source>
</reference>
<dbReference type="Gene3D" id="3.40.50.1820">
    <property type="entry name" value="alpha/beta hydrolase"/>
    <property type="match status" value="1"/>
</dbReference>
<dbReference type="Proteomes" id="UP000076532">
    <property type="component" value="Unassembled WGS sequence"/>
</dbReference>
<dbReference type="InterPro" id="IPR000073">
    <property type="entry name" value="AB_hydrolase_1"/>
</dbReference>
<gene>
    <name evidence="2" type="ORF">FIBSPDRAFT_821822</name>
</gene>
<dbReference type="GO" id="GO:0046464">
    <property type="term" value="P:acylglycerol catabolic process"/>
    <property type="evidence" value="ECO:0007669"/>
    <property type="project" value="TreeGrafter"/>
</dbReference>
<dbReference type="EMBL" id="KV417525">
    <property type="protein sequence ID" value="KZP24549.1"/>
    <property type="molecule type" value="Genomic_DNA"/>
</dbReference>
<evidence type="ECO:0000313" key="2">
    <source>
        <dbReference type="EMBL" id="KZP24549.1"/>
    </source>
</evidence>
<sequence>MADSQTQTVHVSHLGGIDVGYKRSLPHDPTKPTLVLINALMTSADFFRPQFEDPTVTAGINLLAIEPLGHGKTRSATEHFTYWDTAIMSLQVLETLGITEKVFVLGTSQGGWMVARMALLAPDKIAGVIAVGTSMEGETQGSRDLGCWDIHAVADGVLSMWTTTQPTPEFELPPPFVDALVAGFGSDIDEATRVFWEAEFPRLFTGDDGRKRARMVMLNLRDRDGLHERLVDVGCPVLWVHGTEDVVYGVKHAEAEIKLFVNAEAADLVTVEGGPHFVSASHPDAVNAAVVKFVNKWAANGGR</sequence>
<dbReference type="InterPro" id="IPR029058">
    <property type="entry name" value="AB_hydrolase_fold"/>
</dbReference>
<dbReference type="PRINTS" id="PR00412">
    <property type="entry name" value="EPOXHYDRLASE"/>
</dbReference>
<dbReference type="STRING" id="436010.A0A166N1H2"/>
<evidence type="ECO:0000313" key="3">
    <source>
        <dbReference type="Proteomes" id="UP000076532"/>
    </source>
</evidence>
<dbReference type="InterPro" id="IPR000639">
    <property type="entry name" value="Epox_hydrolase-like"/>
</dbReference>
<dbReference type="GO" id="GO:0047372">
    <property type="term" value="F:monoacylglycerol lipase activity"/>
    <property type="evidence" value="ECO:0007669"/>
    <property type="project" value="TreeGrafter"/>
</dbReference>
<dbReference type="PANTHER" id="PTHR43798:SF33">
    <property type="entry name" value="HYDROLASE, PUTATIVE (AFU_ORTHOLOGUE AFUA_2G14860)-RELATED"/>
    <property type="match status" value="1"/>
</dbReference>
<dbReference type="Pfam" id="PF00561">
    <property type="entry name" value="Abhydrolase_1"/>
    <property type="match status" value="1"/>
</dbReference>
<proteinExistence type="predicted"/>
<dbReference type="SUPFAM" id="SSF53474">
    <property type="entry name" value="alpha/beta-Hydrolases"/>
    <property type="match status" value="1"/>
</dbReference>
<dbReference type="AlphaFoldDB" id="A0A166N1H2"/>
<organism evidence="2 3">
    <name type="scientific">Athelia psychrophila</name>
    <dbReference type="NCBI Taxonomy" id="1759441"/>
    <lineage>
        <taxon>Eukaryota</taxon>
        <taxon>Fungi</taxon>
        <taxon>Dikarya</taxon>
        <taxon>Basidiomycota</taxon>
        <taxon>Agaricomycotina</taxon>
        <taxon>Agaricomycetes</taxon>
        <taxon>Agaricomycetidae</taxon>
        <taxon>Atheliales</taxon>
        <taxon>Atheliaceae</taxon>
        <taxon>Athelia</taxon>
    </lineage>
</organism>
<keyword evidence="2" id="KW-0378">Hydrolase</keyword>
<dbReference type="PANTHER" id="PTHR43798">
    <property type="entry name" value="MONOACYLGLYCEROL LIPASE"/>
    <property type="match status" value="1"/>
</dbReference>
<dbReference type="OrthoDB" id="19657at2759"/>
<dbReference type="GO" id="GO:0016020">
    <property type="term" value="C:membrane"/>
    <property type="evidence" value="ECO:0007669"/>
    <property type="project" value="TreeGrafter"/>
</dbReference>
<dbReference type="InterPro" id="IPR050266">
    <property type="entry name" value="AB_hydrolase_sf"/>
</dbReference>
<accession>A0A166N1H2</accession>
<protein>
    <submittedName>
        <fullName evidence="2">Alpha/beta hydrolase fold family protein</fullName>
    </submittedName>
</protein>
<evidence type="ECO:0000259" key="1">
    <source>
        <dbReference type="Pfam" id="PF00561"/>
    </source>
</evidence>
<feature type="domain" description="AB hydrolase-1" evidence="1">
    <location>
        <begin position="32"/>
        <end position="133"/>
    </location>
</feature>
<name>A0A166N1H2_9AGAM</name>
<keyword evidence="3" id="KW-1185">Reference proteome</keyword>